<reference evidence="8 9" key="1">
    <citation type="journal article" date="2018" name="Mol. Plant">
        <title>The genome of Artemisia annua provides insight into the evolution of Asteraceae family and artemisinin biosynthesis.</title>
        <authorList>
            <person name="Shen Q."/>
            <person name="Zhang L."/>
            <person name="Liao Z."/>
            <person name="Wang S."/>
            <person name="Yan T."/>
            <person name="Shi P."/>
            <person name="Liu M."/>
            <person name="Fu X."/>
            <person name="Pan Q."/>
            <person name="Wang Y."/>
            <person name="Lv Z."/>
            <person name="Lu X."/>
            <person name="Zhang F."/>
            <person name="Jiang W."/>
            <person name="Ma Y."/>
            <person name="Chen M."/>
            <person name="Hao X."/>
            <person name="Li L."/>
            <person name="Tang Y."/>
            <person name="Lv G."/>
            <person name="Zhou Y."/>
            <person name="Sun X."/>
            <person name="Brodelius P.E."/>
            <person name="Rose J.K.C."/>
            <person name="Tang K."/>
        </authorList>
    </citation>
    <scope>NUCLEOTIDE SEQUENCE [LARGE SCALE GENOMIC DNA]</scope>
    <source>
        <strain evidence="9">cv. Huhao1</strain>
        <tissue evidence="8">Leaf</tissue>
    </source>
</reference>
<dbReference type="GO" id="GO:0000139">
    <property type="term" value="C:Golgi membrane"/>
    <property type="evidence" value="ECO:0007669"/>
    <property type="project" value="UniProtKB-SubCell"/>
</dbReference>
<dbReference type="EMBL" id="PKPP01000338">
    <property type="protein sequence ID" value="PWA94076.1"/>
    <property type="molecule type" value="Genomic_DNA"/>
</dbReference>
<feature type="domain" description="Glycosyl hydrolases family 22 (GH22)" evidence="7">
    <location>
        <begin position="22"/>
        <end position="40"/>
    </location>
</feature>
<keyword evidence="9" id="KW-1185">Reference proteome</keyword>
<evidence type="ECO:0000256" key="3">
    <source>
        <dbReference type="ARBA" id="ARBA00022729"/>
    </source>
</evidence>
<dbReference type="STRING" id="35608.A0A2U1Q7T9"/>
<dbReference type="InterPro" id="IPR019799">
    <property type="entry name" value="Glyco_hydro_22_CS"/>
</dbReference>
<feature type="transmembrane region" description="Helical" evidence="6">
    <location>
        <begin position="124"/>
        <end position="148"/>
    </location>
</feature>
<keyword evidence="2 6" id="KW-0812">Transmembrane</keyword>
<evidence type="ECO:0000256" key="4">
    <source>
        <dbReference type="ARBA" id="ARBA00022989"/>
    </source>
</evidence>
<dbReference type="OrthoDB" id="29460at2759"/>
<comment type="caution">
    <text evidence="8">The sequence shown here is derived from an EMBL/GenBank/DDBJ whole genome shotgun (WGS) entry which is preliminary data.</text>
</comment>
<accession>A0A2U1Q7T9</accession>
<evidence type="ECO:0000256" key="1">
    <source>
        <dbReference type="ARBA" id="ARBA00004167"/>
    </source>
</evidence>
<evidence type="ECO:0000256" key="2">
    <source>
        <dbReference type="ARBA" id="ARBA00022692"/>
    </source>
</evidence>
<evidence type="ECO:0000313" key="9">
    <source>
        <dbReference type="Proteomes" id="UP000245207"/>
    </source>
</evidence>
<dbReference type="AlphaFoldDB" id="A0A2U1Q7T9"/>
<evidence type="ECO:0000256" key="5">
    <source>
        <dbReference type="ARBA" id="ARBA00023136"/>
    </source>
</evidence>
<evidence type="ECO:0000313" key="8">
    <source>
        <dbReference type="EMBL" id="PWA94076.1"/>
    </source>
</evidence>
<dbReference type="InterPro" id="IPR018939">
    <property type="entry name" value="Autophagy-rel_prot_27"/>
</dbReference>
<dbReference type="PANTHER" id="PTHR15071">
    <property type="entry name" value="MANNOSE-6-PHOSPHATE RECEPTOR FAMILY MEMBER"/>
    <property type="match status" value="1"/>
</dbReference>
<gene>
    <name evidence="8" type="ORF">CTI12_AA064050</name>
</gene>
<evidence type="ECO:0000256" key="6">
    <source>
        <dbReference type="SAM" id="Phobius"/>
    </source>
</evidence>
<dbReference type="PROSITE" id="PS00128">
    <property type="entry name" value="GLYCOSYL_HYDROL_F22_1"/>
    <property type="match status" value="1"/>
</dbReference>
<keyword evidence="3" id="KW-0732">Signal</keyword>
<dbReference type="Pfam" id="PF09451">
    <property type="entry name" value="ATG27"/>
    <property type="match status" value="1"/>
</dbReference>
<protein>
    <recommendedName>
        <fullName evidence="7">Glycosyl hydrolases family 22 (GH22) domain-containing protein</fullName>
    </recommendedName>
</protein>
<comment type="subcellular location">
    <subcellularLocation>
        <location evidence="1">Membrane</location>
        <topology evidence="1">Single-pass membrane protein</topology>
    </subcellularLocation>
</comment>
<name>A0A2U1Q7T9_ARTAN</name>
<keyword evidence="4 6" id="KW-1133">Transmembrane helix</keyword>
<proteinExistence type="predicted"/>
<organism evidence="8 9">
    <name type="scientific">Artemisia annua</name>
    <name type="common">Sweet wormwood</name>
    <dbReference type="NCBI Taxonomy" id="35608"/>
    <lineage>
        <taxon>Eukaryota</taxon>
        <taxon>Viridiplantae</taxon>
        <taxon>Streptophyta</taxon>
        <taxon>Embryophyta</taxon>
        <taxon>Tracheophyta</taxon>
        <taxon>Spermatophyta</taxon>
        <taxon>Magnoliopsida</taxon>
        <taxon>eudicotyledons</taxon>
        <taxon>Gunneridae</taxon>
        <taxon>Pentapetalae</taxon>
        <taxon>asterids</taxon>
        <taxon>campanulids</taxon>
        <taxon>Asterales</taxon>
        <taxon>Asteraceae</taxon>
        <taxon>Asteroideae</taxon>
        <taxon>Anthemideae</taxon>
        <taxon>Artemisiinae</taxon>
        <taxon>Artemisia</taxon>
    </lineage>
</organism>
<keyword evidence="5 6" id="KW-0472">Membrane</keyword>
<evidence type="ECO:0000259" key="7">
    <source>
        <dbReference type="PROSITE" id="PS00128"/>
    </source>
</evidence>
<sequence>MIFNHNPPKCFDCFDCGGSARCGMGCSALMSNDLSGYPVCTTIGLTSTFTANLIDIESPRMGLVIKMWHNGPQFNCSLSVSVVCDSKQVQGPTTLGKVGFCDFVTQLRHPSGCAKAVSANTSGLGWFSIILIIILCLFGGYMIAGAAYRFFYLGIRGIDIIPNLELWASLPRKAQNGFTSLVRRFRGPSEGYHTSYSRADF</sequence>
<dbReference type="PANTHER" id="PTHR15071:SF0">
    <property type="entry name" value="MANNOSE 6-PHOSPHATE RECEPTOR-LIKE PROTEIN 1"/>
    <property type="match status" value="1"/>
</dbReference>
<dbReference type="Proteomes" id="UP000245207">
    <property type="component" value="Unassembled WGS sequence"/>
</dbReference>